<protein>
    <recommendedName>
        <fullName evidence="1">Reverse transcriptase domain-containing protein</fullName>
    </recommendedName>
</protein>
<accession>A0ABQ8S657</accession>
<evidence type="ECO:0000313" key="2">
    <source>
        <dbReference type="EMBL" id="KAJ4429519.1"/>
    </source>
</evidence>
<dbReference type="Pfam" id="PF00078">
    <property type="entry name" value="RVT_1"/>
    <property type="match status" value="1"/>
</dbReference>
<dbReference type="PANTHER" id="PTHR47027">
    <property type="entry name" value="REVERSE TRANSCRIPTASE DOMAIN-CONTAINING PROTEIN"/>
    <property type="match status" value="1"/>
</dbReference>
<dbReference type="Proteomes" id="UP001148838">
    <property type="component" value="Unassembled WGS sequence"/>
</dbReference>
<dbReference type="InterPro" id="IPR000477">
    <property type="entry name" value="RT_dom"/>
</dbReference>
<name>A0ABQ8S657_PERAM</name>
<dbReference type="PANTHER" id="PTHR47027:SF20">
    <property type="entry name" value="REVERSE TRANSCRIPTASE-LIKE PROTEIN WITH RNA-DIRECTED DNA POLYMERASE DOMAIN"/>
    <property type="match status" value="1"/>
</dbReference>
<evidence type="ECO:0000259" key="1">
    <source>
        <dbReference type="Pfam" id="PF00078"/>
    </source>
</evidence>
<gene>
    <name evidence="2" type="ORF">ANN_21688</name>
</gene>
<feature type="domain" description="Reverse transcriptase" evidence="1">
    <location>
        <begin position="7"/>
        <end position="106"/>
    </location>
</feature>
<comment type="caution">
    <text evidence="2">The sequence shown here is derived from an EMBL/GenBank/DDBJ whole genome shotgun (WGS) entry which is preliminary data.</text>
</comment>
<organism evidence="2 3">
    <name type="scientific">Periplaneta americana</name>
    <name type="common">American cockroach</name>
    <name type="synonym">Blatta americana</name>
    <dbReference type="NCBI Taxonomy" id="6978"/>
    <lineage>
        <taxon>Eukaryota</taxon>
        <taxon>Metazoa</taxon>
        <taxon>Ecdysozoa</taxon>
        <taxon>Arthropoda</taxon>
        <taxon>Hexapoda</taxon>
        <taxon>Insecta</taxon>
        <taxon>Pterygota</taxon>
        <taxon>Neoptera</taxon>
        <taxon>Polyneoptera</taxon>
        <taxon>Dictyoptera</taxon>
        <taxon>Blattodea</taxon>
        <taxon>Blattoidea</taxon>
        <taxon>Blattidae</taxon>
        <taxon>Blattinae</taxon>
        <taxon>Periplaneta</taxon>
    </lineage>
</organism>
<sequence>MSRLYSRIMTTLISGNYDPYQTEEQSGYRSGRSTVDNIFCLTQLIEKRTQISQETHVVFVDLAKAYDTIPLIKLFQVLDESQINPSTIRVIKELYHNAQSRIKQGSDLSENFKVNKGL</sequence>
<evidence type="ECO:0000313" key="3">
    <source>
        <dbReference type="Proteomes" id="UP001148838"/>
    </source>
</evidence>
<dbReference type="EMBL" id="JAJSOF020000033">
    <property type="protein sequence ID" value="KAJ4429519.1"/>
    <property type="molecule type" value="Genomic_DNA"/>
</dbReference>
<reference evidence="2 3" key="1">
    <citation type="journal article" date="2022" name="Allergy">
        <title>Genome assembly and annotation of Periplaneta americana reveal a comprehensive cockroach allergen profile.</title>
        <authorList>
            <person name="Wang L."/>
            <person name="Xiong Q."/>
            <person name="Saelim N."/>
            <person name="Wang L."/>
            <person name="Nong W."/>
            <person name="Wan A.T."/>
            <person name="Shi M."/>
            <person name="Liu X."/>
            <person name="Cao Q."/>
            <person name="Hui J.H.L."/>
            <person name="Sookrung N."/>
            <person name="Leung T.F."/>
            <person name="Tungtrongchitr A."/>
            <person name="Tsui S.K.W."/>
        </authorList>
    </citation>
    <scope>NUCLEOTIDE SEQUENCE [LARGE SCALE GENOMIC DNA]</scope>
    <source>
        <strain evidence="2">PWHHKU_190912</strain>
    </source>
</reference>
<proteinExistence type="predicted"/>
<keyword evidence="3" id="KW-1185">Reference proteome</keyword>